<feature type="domain" description="AMP-dependent synthetase/ligase" evidence="3">
    <location>
        <begin position="74"/>
        <end position="146"/>
    </location>
</feature>
<keyword evidence="2" id="KW-0597">Phosphoprotein</keyword>
<evidence type="ECO:0000313" key="5">
    <source>
        <dbReference type="Proteomes" id="UP000510686"/>
    </source>
</evidence>
<dbReference type="InterPro" id="IPR000873">
    <property type="entry name" value="AMP-dep_synth/lig_dom"/>
</dbReference>
<name>A0A7D5UY41_9HYPO</name>
<protein>
    <submittedName>
        <fullName evidence="4">Nonribosomal peptide synthetase 32</fullName>
    </submittedName>
</protein>
<dbReference type="Pfam" id="PF00501">
    <property type="entry name" value="AMP-binding"/>
    <property type="match status" value="1"/>
</dbReference>
<dbReference type="Gene3D" id="3.40.50.12780">
    <property type="entry name" value="N-terminal domain of ligase-like"/>
    <property type="match status" value="1"/>
</dbReference>
<reference evidence="4 5" key="1">
    <citation type="submission" date="2020-07" db="EMBL/GenBank/DDBJ databases">
        <title>Telomere length de novo assembly of all 7 chromosomes of the fungus, Metarhizium brunneum, using a novel assembly pipeline.</title>
        <authorList>
            <person name="Saud z."/>
            <person name="Kortsinoglou A."/>
            <person name="Kouvelis V.N."/>
            <person name="Butt T.M."/>
        </authorList>
    </citation>
    <scope>NUCLEOTIDE SEQUENCE [LARGE SCALE GENOMIC DNA]</scope>
    <source>
        <strain evidence="4 5">4556</strain>
    </source>
</reference>
<dbReference type="Proteomes" id="UP000510686">
    <property type="component" value="Chromosome 3"/>
</dbReference>
<dbReference type="PANTHER" id="PTHR45527:SF15">
    <property type="entry name" value="NONRIBOSOMAL PEPTIDE SYNTHETASE EASA-RELATED"/>
    <property type="match status" value="1"/>
</dbReference>
<dbReference type="InterPro" id="IPR042099">
    <property type="entry name" value="ANL_N_sf"/>
</dbReference>
<accession>A0A7D5UY41</accession>
<evidence type="ECO:0000256" key="1">
    <source>
        <dbReference type="ARBA" id="ARBA00022450"/>
    </source>
</evidence>
<dbReference type="GO" id="GO:0043041">
    <property type="term" value="P:amino acid activation for nonribosomal peptide biosynthetic process"/>
    <property type="evidence" value="ECO:0007669"/>
    <property type="project" value="TreeGrafter"/>
</dbReference>
<evidence type="ECO:0000256" key="2">
    <source>
        <dbReference type="ARBA" id="ARBA00022553"/>
    </source>
</evidence>
<dbReference type="GO" id="GO:0031177">
    <property type="term" value="F:phosphopantetheine binding"/>
    <property type="evidence" value="ECO:0007669"/>
    <property type="project" value="TreeGrafter"/>
</dbReference>
<evidence type="ECO:0000259" key="3">
    <source>
        <dbReference type="Pfam" id="PF00501"/>
    </source>
</evidence>
<dbReference type="RefSeq" id="XP_014540395.1">
    <property type="nucleotide sequence ID" value="XM_014684909.1"/>
</dbReference>
<dbReference type="KEGG" id="mbrn:26246757"/>
<dbReference type="SUPFAM" id="SSF56801">
    <property type="entry name" value="Acetyl-CoA synthetase-like"/>
    <property type="match status" value="1"/>
</dbReference>
<dbReference type="EMBL" id="CP058934">
    <property type="protein sequence ID" value="QLI69353.1"/>
    <property type="molecule type" value="Genomic_DNA"/>
</dbReference>
<dbReference type="GO" id="GO:0016874">
    <property type="term" value="F:ligase activity"/>
    <property type="evidence" value="ECO:0007669"/>
    <property type="project" value="UniProtKB-KW"/>
</dbReference>
<dbReference type="GO" id="GO:0005737">
    <property type="term" value="C:cytoplasm"/>
    <property type="evidence" value="ECO:0007669"/>
    <property type="project" value="TreeGrafter"/>
</dbReference>
<proteinExistence type="predicted"/>
<dbReference type="GeneID" id="26246757"/>
<sequence length="151" mass="16918">MDARFDAVVISKKQILGLCRQFRHVVEQLDNIDQLDTLDDIRLASRDDVDQVISWNASQPWEGVEKTFHDIISDQVHLTPNAVAITGWDGQMSYLELDEHSTWVAKILVSKSIGHETVFPLCFEKSKWAVVAELAVLKAGGVVTQLGAYIL</sequence>
<keyword evidence="5" id="KW-1185">Reference proteome</keyword>
<dbReference type="GO" id="GO:0044550">
    <property type="term" value="P:secondary metabolite biosynthetic process"/>
    <property type="evidence" value="ECO:0007669"/>
    <property type="project" value="TreeGrafter"/>
</dbReference>
<dbReference type="OrthoDB" id="416786at2759"/>
<organism evidence="4 5">
    <name type="scientific">Metarhizium brunneum</name>
    <dbReference type="NCBI Taxonomy" id="500148"/>
    <lineage>
        <taxon>Eukaryota</taxon>
        <taxon>Fungi</taxon>
        <taxon>Dikarya</taxon>
        <taxon>Ascomycota</taxon>
        <taxon>Pezizomycotina</taxon>
        <taxon>Sordariomycetes</taxon>
        <taxon>Hypocreomycetidae</taxon>
        <taxon>Hypocreales</taxon>
        <taxon>Clavicipitaceae</taxon>
        <taxon>Metarhizium</taxon>
    </lineage>
</organism>
<evidence type="ECO:0000313" key="4">
    <source>
        <dbReference type="EMBL" id="QLI69353.1"/>
    </source>
</evidence>
<dbReference type="PANTHER" id="PTHR45527">
    <property type="entry name" value="NONRIBOSOMAL PEPTIDE SYNTHETASE"/>
    <property type="match status" value="1"/>
</dbReference>
<dbReference type="AlphaFoldDB" id="A0A7D5UY41"/>
<gene>
    <name evidence="4" type="primary">NRPS32_1</name>
    <name evidence="4" type="ORF">G6M90_00g052680</name>
</gene>
<keyword evidence="1" id="KW-0596">Phosphopantetheine</keyword>